<dbReference type="InterPro" id="IPR036515">
    <property type="entry name" value="Transposase_17_sf"/>
</dbReference>
<accession>A0A1H4DJE7</accession>
<dbReference type="GO" id="GO:0003677">
    <property type="term" value="F:DNA binding"/>
    <property type="evidence" value="ECO:0007669"/>
    <property type="project" value="InterPro"/>
</dbReference>
<protein>
    <submittedName>
        <fullName evidence="2">Transposase IS200 like</fullName>
    </submittedName>
</protein>
<organism evidence="2 3">
    <name type="scientific">Xylanibacter ruminicola</name>
    <name type="common">Prevotella ruminicola</name>
    <dbReference type="NCBI Taxonomy" id="839"/>
    <lineage>
        <taxon>Bacteria</taxon>
        <taxon>Pseudomonadati</taxon>
        <taxon>Bacteroidota</taxon>
        <taxon>Bacteroidia</taxon>
        <taxon>Bacteroidales</taxon>
        <taxon>Prevotellaceae</taxon>
        <taxon>Xylanibacter</taxon>
    </lineage>
</organism>
<dbReference type="PANTHER" id="PTHR34322:SF2">
    <property type="entry name" value="TRANSPOSASE IS200-LIKE DOMAIN-CONTAINING PROTEIN"/>
    <property type="match status" value="1"/>
</dbReference>
<dbReference type="EMBL" id="FNRF01000004">
    <property type="protein sequence ID" value="SEA72658.1"/>
    <property type="molecule type" value="Genomic_DNA"/>
</dbReference>
<sequence length="258" mass="30175">MARKPRVRARSGVYHVLMQGVRHRDIYIDDEDYRTFVEILERLQKSKDGEERYFTVYAYCLLPDHFHLMLKEEADTVSVTMGRIAAAYAHYFNDKYDRDGAIYRARFASEPVENEERWNTVLRYISQSPERMKVWDAEHYPYSSWHEYAGEESELPRICEIPANYQHLSQEDVVRMLSAPVPRQAACIGPLTDEMRRPKDDQVLVMLYDMTKTTSMIEFLGLTRAEQLKTLADLRKKGASIRQLEKLTGIGRGVIQNL</sequence>
<dbReference type="SMART" id="SM01321">
    <property type="entry name" value="Y1_Tnp"/>
    <property type="match status" value="1"/>
</dbReference>
<dbReference type="PANTHER" id="PTHR34322">
    <property type="entry name" value="TRANSPOSASE, Y1_TNP DOMAIN-CONTAINING"/>
    <property type="match status" value="1"/>
</dbReference>
<dbReference type="InterPro" id="IPR002686">
    <property type="entry name" value="Transposase_17"/>
</dbReference>
<dbReference type="SUPFAM" id="SSF143422">
    <property type="entry name" value="Transposase IS200-like"/>
    <property type="match status" value="1"/>
</dbReference>
<dbReference type="RefSeq" id="WP_074761683.1">
    <property type="nucleotide sequence ID" value="NZ_FNRF01000004.1"/>
</dbReference>
<proteinExistence type="predicted"/>
<name>A0A1H4DJE7_XYLRU</name>
<dbReference type="Pfam" id="PF01797">
    <property type="entry name" value="Y1_Tnp"/>
    <property type="match status" value="1"/>
</dbReference>
<evidence type="ECO:0000313" key="3">
    <source>
        <dbReference type="Proteomes" id="UP000182257"/>
    </source>
</evidence>
<dbReference type="AlphaFoldDB" id="A0A1H4DJE7"/>
<dbReference type="Gene3D" id="3.30.70.1290">
    <property type="entry name" value="Transposase IS200-like"/>
    <property type="match status" value="1"/>
</dbReference>
<feature type="domain" description="Transposase IS200-like" evidence="1">
    <location>
        <begin position="9"/>
        <end position="128"/>
    </location>
</feature>
<dbReference type="OrthoDB" id="9788881at2"/>
<dbReference type="Proteomes" id="UP000182257">
    <property type="component" value="Unassembled WGS sequence"/>
</dbReference>
<gene>
    <name evidence="2" type="ORF">SAMN05216462_2350</name>
</gene>
<dbReference type="GO" id="GO:0004803">
    <property type="term" value="F:transposase activity"/>
    <property type="evidence" value="ECO:0007669"/>
    <property type="project" value="InterPro"/>
</dbReference>
<reference evidence="2 3" key="1">
    <citation type="submission" date="2016-10" db="EMBL/GenBank/DDBJ databases">
        <authorList>
            <person name="de Groot N.N."/>
        </authorList>
    </citation>
    <scope>NUCLEOTIDE SEQUENCE [LARGE SCALE GENOMIC DNA]</scope>
    <source>
        <strain evidence="2 3">D31d</strain>
    </source>
</reference>
<evidence type="ECO:0000313" key="2">
    <source>
        <dbReference type="EMBL" id="SEA72658.1"/>
    </source>
</evidence>
<dbReference type="GO" id="GO:0006313">
    <property type="term" value="P:DNA transposition"/>
    <property type="evidence" value="ECO:0007669"/>
    <property type="project" value="InterPro"/>
</dbReference>
<evidence type="ECO:0000259" key="1">
    <source>
        <dbReference type="SMART" id="SM01321"/>
    </source>
</evidence>